<proteinExistence type="predicted"/>
<feature type="transmembrane region" description="Helical" evidence="1">
    <location>
        <begin position="258"/>
        <end position="277"/>
    </location>
</feature>
<dbReference type="EnsemblMetazoa" id="AMEM008673-RA">
    <property type="protein sequence ID" value="AMEM008673-PA"/>
    <property type="gene ID" value="AMEM008673"/>
</dbReference>
<name>A0A182V4F9_ANOME</name>
<evidence type="ECO:0000313" key="4">
    <source>
        <dbReference type="Proteomes" id="UP000075903"/>
    </source>
</evidence>
<sequence>MVLGTALELLLLFLLPNNWTGPKAGPKTGQHTGKAMIVRHVSLLVSFILGAGLDTVCCSICLYHGFHSKFFTDLNFIIEDFDSASWYVVAYQQPDLPYRTPYHLPRDIAAHRNCYSYTLRTRLGVILMELVCREVAGTPYETFEILTRPNGMYIIAAKGQQEVREFRIVHVMQLTKTMVLLVSCATKRRTYGVLVLNRASPDAEGEEQLRKLIESKLPDPLYRWMNFTVTSAGSDGERCRCGNDFVLNLDAHYDKRKGFVLVTLAATIALLGVVKILKRFL</sequence>
<keyword evidence="4" id="KW-1185">Reference proteome</keyword>
<evidence type="ECO:0000256" key="2">
    <source>
        <dbReference type="SAM" id="SignalP"/>
    </source>
</evidence>
<keyword evidence="1" id="KW-1133">Transmembrane helix</keyword>
<reference evidence="3" key="1">
    <citation type="submission" date="2020-05" db="UniProtKB">
        <authorList>
            <consortium name="EnsemblMetazoa"/>
        </authorList>
    </citation>
    <scope>IDENTIFICATION</scope>
    <source>
        <strain evidence="3">MAF</strain>
    </source>
</reference>
<keyword evidence="1" id="KW-0812">Transmembrane</keyword>
<organism evidence="3 4">
    <name type="scientific">Anopheles merus</name>
    <name type="common">Mosquito</name>
    <dbReference type="NCBI Taxonomy" id="30066"/>
    <lineage>
        <taxon>Eukaryota</taxon>
        <taxon>Metazoa</taxon>
        <taxon>Ecdysozoa</taxon>
        <taxon>Arthropoda</taxon>
        <taxon>Hexapoda</taxon>
        <taxon>Insecta</taxon>
        <taxon>Pterygota</taxon>
        <taxon>Neoptera</taxon>
        <taxon>Endopterygota</taxon>
        <taxon>Diptera</taxon>
        <taxon>Nematocera</taxon>
        <taxon>Culicoidea</taxon>
        <taxon>Culicidae</taxon>
        <taxon>Anophelinae</taxon>
        <taxon>Anopheles</taxon>
    </lineage>
</organism>
<keyword evidence="1" id="KW-0472">Membrane</keyword>
<dbReference type="Proteomes" id="UP000075903">
    <property type="component" value="Unassembled WGS sequence"/>
</dbReference>
<evidence type="ECO:0000313" key="3">
    <source>
        <dbReference type="EnsemblMetazoa" id="AMEM008673-PA"/>
    </source>
</evidence>
<dbReference type="AlphaFoldDB" id="A0A182V4F9"/>
<evidence type="ECO:0000256" key="1">
    <source>
        <dbReference type="SAM" id="Phobius"/>
    </source>
</evidence>
<keyword evidence="2" id="KW-0732">Signal</keyword>
<dbReference type="VEuPathDB" id="VectorBase:AMEM008673"/>
<feature type="signal peptide" evidence="2">
    <location>
        <begin position="1"/>
        <end position="20"/>
    </location>
</feature>
<protein>
    <submittedName>
        <fullName evidence="3">Uncharacterized protein</fullName>
    </submittedName>
</protein>
<accession>A0A182V4F9</accession>
<feature type="chain" id="PRO_5008139243" evidence="2">
    <location>
        <begin position="21"/>
        <end position="281"/>
    </location>
</feature>